<keyword evidence="1" id="KW-0732">Signal</keyword>
<dbReference type="Proteomes" id="UP000281061">
    <property type="component" value="Unassembled WGS sequence"/>
</dbReference>
<organism evidence="3 4">
    <name type="scientific">Lactiplantibacillus pentosus</name>
    <name type="common">Lactobacillus pentosus</name>
    <dbReference type="NCBI Taxonomy" id="1589"/>
    <lineage>
        <taxon>Bacteria</taxon>
        <taxon>Bacillati</taxon>
        <taxon>Bacillota</taxon>
        <taxon>Bacilli</taxon>
        <taxon>Lactobacillales</taxon>
        <taxon>Lactobacillaceae</taxon>
        <taxon>Lactiplantibacillus</taxon>
    </lineage>
</organism>
<dbReference type="GO" id="GO:0005576">
    <property type="term" value="C:extracellular region"/>
    <property type="evidence" value="ECO:0007669"/>
    <property type="project" value="InterPro"/>
</dbReference>
<dbReference type="EMBL" id="RDCL01000046">
    <property type="protein sequence ID" value="RMW56292.1"/>
    <property type="molecule type" value="Genomic_DNA"/>
</dbReference>
<sequence length="350" mass="39738">MIQIIYNREVLDNGDFVTSADITTDNTLPENITFTVDNKIIELRDKKINNENAHFDFETIPELCTLSFDREKFINRLSLPQIVMHGAGKDTDIHVKFKCDPYMNEFEQDIFQTDEIELSYSLYASPYASPNSEKKRPLVLFLHGSGERGFDNQMPLLANDVPKTLYEYAKNKEDAVILVPQATWAPTLNGWFRKEFRKALLTLLDSIVEKFNIDKNRIYLSGLSNGASTTWYMGAKHSDIFAALVPCSGYVYDDNKEAFGEQGKGRYMLVTNDEAKALSKLPIWTFHAEDDPTVGILGTKKVKEAIANIGGNKLKVTIYPKGTVTPNPHASWAFAYNNSELLPWLFDQHK</sequence>
<protein>
    <submittedName>
        <fullName evidence="3">Phospholipase</fullName>
    </submittedName>
</protein>
<evidence type="ECO:0000256" key="1">
    <source>
        <dbReference type="ARBA" id="ARBA00022729"/>
    </source>
</evidence>
<reference evidence="3 4" key="1">
    <citation type="submission" date="2018-10" db="EMBL/GenBank/DDBJ databases">
        <title>Genome sequences of five Lactobacillus pentosus strains isolated from brines of traditionally fermented spanish-style green table olives and differences between them.</title>
        <authorList>
            <person name="Jimenez Diaz R."/>
        </authorList>
    </citation>
    <scope>NUCLEOTIDE SEQUENCE [LARGE SCALE GENOMIC DNA]</scope>
    <source>
        <strain evidence="3 4">IG8</strain>
    </source>
</reference>
<dbReference type="SUPFAM" id="SSF53474">
    <property type="entry name" value="alpha/beta-Hydrolases"/>
    <property type="match status" value="1"/>
</dbReference>
<dbReference type="PANTHER" id="PTHR43037:SF1">
    <property type="entry name" value="BLL1128 PROTEIN"/>
    <property type="match status" value="1"/>
</dbReference>
<dbReference type="RefSeq" id="WP_122211326.1">
    <property type="nucleotide sequence ID" value="NZ_RDCH01000042.1"/>
</dbReference>
<dbReference type="GO" id="GO:0016787">
    <property type="term" value="F:hydrolase activity"/>
    <property type="evidence" value="ECO:0007669"/>
    <property type="project" value="UniProtKB-KW"/>
</dbReference>
<gene>
    <name evidence="3" type="ORF">D6U17_03910</name>
</gene>
<evidence type="ECO:0000313" key="4">
    <source>
        <dbReference type="Proteomes" id="UP000281061"/>
    </source>
</evidence>
<dbReference type="Pfam" id="PF10503">
    <property type="entry name" value="Esterase_PHB"/>
    <property type="match status" value="1"/>
</dbReference>
<dbReference type="AlphaFoldDB" id="A0AB37RJM5"/>
<dbReference type="InterPro" id="IPR029058">
    <property type="entry name" value="AB_hydrolase_fold"/>
</dbReference>
<dbReference type="Gene3D" id="3.40.50.1820">
    <property type="entry name" value="alpha/beta hydrolase"/>
    <property type="match status" value="1"/>
</dbReference>
<keyword evidence="2" id="KW-0378">Hydrolase</keyword>
<dbReference type="InterPro" id="IPR050955">
    <property type="entry name" value="Plant_Biomass_Hydrol_Est"/>
</dbReference>
<name>A0AB37RJM5_LACPE</name>
<proteinExistence type="predicted"/>
<evidence type="ECO:0000256" key="2">
    <source>
        <dbReference type="ARBA" id="ARBA00022801"/>
    </source>
</evidence>
<dbReference type="PANTHER" id="PTHR43037">
    <property type="entry name" value="UNNAMED PRODUCT-RELATED"/>
    <property type="match status" value="1"/>
</dbReference>
<dbReference type="InterPro" id="IPR010126">
    <property type="entry name" value="Esterase_phb"/>
</dbReference>
<comment type="caution">
    <text evidence="3">The sequence shown here is derived from an EMBL/GenBank/DDBJ whole genome shotgun (WGS) entry which is preliminary data.</text>
</comment>
<evidence type="ECO:0000313" key="3">
    <source>
        <dbReference type="EMBL" id="RMW56292.1"/>
    </source>
</evidence>
<accession>A0AB37RJM5</accession>